<accession>A0A2P5EDQ9</accession>
<evidence type="ECO:0000313" key="3">
    <source>
        <dbReference type="Proteomes" id="UP000237000"/>
    </source>
</evidence>
<evidence type="ECO:0000313" key="2">
    <source>
        <dbReference type="EMBL" id="PON83677.1"/>
    </source>
</evidence>
<sequence length="82" mass="8858">MAKALLLMVLCLLPALATASHPVKDPLKVKVPSAGYGKPSGADVRMECRERKTIDLVYSKEASTNSSGTYKILISEDHVDEV</sequence>
<dbReference type="InParanoid" id="A0A2P5EDQ9"/>
<reference evidence="3" key="1">
    <citation type="submission" date="2016-06" db="EMBL/GenBank/DDBJ databases">
        <title>Parallel loss of symbiosis genes in relatives of nitrogen-fixing non-legume Parasponia.</title>
        <authorList>
            <person name="Van Velzen R."/>
            <person name="Holmer R."/>
            <person name="Bu F."/>
            <person name="Rutten L."/>
            <person name="Van Zeijl A."/>
            <person name="Liu W."/>
            <person name="Santuari L."/>
            <person name="Cao Q."/>
            <person name="Sharma T."/>
            <person name="Shen D."/>
            <person name="Roswanjaya Y."/>
            <person name="Wardhani T."/>
            <person name="Kalhor M.S."/>
            <person name="Jansen J."/>
            <person name="Van den Hoogen J."/>
            <person name="Gungor B."/>
            <person name="Hartog M."/>
            <person name="Hontelez J."/>
            <person name="Verver J."/>
            <person name="Yang W.-C."/>
            <person name="Schijlen E."/>
            <person name="Repin R."/>
            <person name="Schilthuizen M."/>
            <person name="Schranz E."/>
            <person name="Heidstra R."/>
            <person name="Miyata K."/>
            <person name="Fedorova E."/>
            <person name="Kohlen W."/>
            <person name="Bisseling T."/>
            <person name="Smit S."/>
            <person name="Geurts R."/>
        </authorList>
    </citation>
    <scope>NUCLEOTIDE SEQUENCE [LARGE SCALE GENOMIC DNA]</scope>
    <source>
        <strain evidence="3">cv. RG33-2</strain>
    </source>
</reference>
<proteinExistence type="predicted"/>
<keyword evidence="1" id="KW-0732">Signal</keyword>
<evidence type="ECO:0000256" key="1">
    <source>
        <dbReference type="SAM" id="SignalP"/>
    </source>
</evidence>
<organism evidence="2 3">
    <name type="scientific">Trema orientale</name>
    <name type="common">Charcoal tree</name>
    <name type="synonym">Celtis orientalis</name>
    <dbReference type="NCBI Taxonomy" id="63057"/>
    <lineage>
        <taxon>Eukaryota</taxon>
        <taxon>Viridiplantae</taxon>
        <taxon>Streptophyta</taxon>
        <taxon>Embryophyta</taxon>
        <taxon>Tracheophyta</taxon>
        <taxon>Spermatophyta</taxon>
        <taxon>Magnoliopsida</taxon>
        <taxon>eudicotyledons</taxon>
        <taxon>Gunneridae</taxon>
        <taxon>Pentapetalae</taxon>
        <taxon>rosids</taxon>
        <taxon>fabids</taxon>
        <taxon>Rosales</taxon>
        <taxon>Cannabaceae</taxon>
        <taxon>Trema</taxon>
    </lineage>
</organism>
<dbReference type="AlphaFoldDB" id="A0A2P5EDQ9"/>
<comment type="caution">
    <text evidence="2">The sequence shown here is derived from an EMBL/GenBank/DDBJ whole genome shotgun (WGS) entry which is preliminary data.</text>
</comment>
<dbReference type="Proteomes" id="UP000237000">
    <property type="component" value="Unassembled WGS sequence"/>
</dbReference>
<feature type="signal peptide" evidence="1">
    <location>
        <begin position="1"/>
        <end position="19"/>
    </location>
</feature>
<dbReference type="STRING" id="63057.A0A2P5EDQ9"/>
<feature type="chain" id="PRO_5015119246" evidence="1">
    <location>
        <begin position="20"/>
        <end position="82"/>
    </location>
</feature>
<keyword evidence="3" id="KW-1185">Reference proteome</keyword>
<name>A0A2P5EDQ9_TREOI</name>
<dbReference type="EMBL" id="JXTC01000174">
    <property type="protein sequence ID" value="PON83677.1"/>
    <property type="molecule type" value="Genomic_DNA"/>
</dbReference>
<gene>
    <name evidence="2" type="ORF">TorRG33x02_204830</name>
</gene>
<protein>
    <submittedName>
        <fullName evidence="2">Uncharacterized protein</fullName>
    </submittedName>
</protein>
<dbReference type="Pfam" id="PF01190">
    <property type="entry name" value="Pollen_Ole_e_1"/>
    <property type="match status" value="1"/>
</dbReference>